<name>A0A8J7LXF6_9BACT</name>
<dbReference type="EMBL" id="JAEMHM010000001">
    <property type="protein sequence ID" value="MBJ6723082.1"/>
    <property type="molecule type" value="Genomic_DNA"/>
</dbReference>
<dbReference type="SUPFAM" id="SSF48317">
    <property type="entry name" value="Acid phosphatase/Vanadium-dependent haloperoxidase"/>
    <property type="match status" value="1"/>
</dbReference>
<dbReference type="InterPro" id="IPR036938">
    <property type="entry name" value="PAP2/HPO_sf"/>
</dbReference>
<dbReference type="Gene3D" id="1.20.144.10">
    <property type="entry name" value="Phosphatidic acid phosphatase type 2/haloperoxidase"/>
    <property type="match status" value="1"/>
</dbReference>
<protein>
    <submittedName>
        <fullName evidence="2">Phosphatase PAP2 family protein</fullName>
    </submittedName>
</protein>
<proteinExistence type="predicted"/>
<keyword evidence="3" id="KW-1185">Reference proteome</keyword>
<organism evidence="2 3">
    <name type="scientific">Geomesophilobacter sediminis</name>
    <dbReference type="NCBI Taxonomy" id="2798584"/>
    <lineage>
        <taxon>Bacteria</taxon>
        <taxon>Pseudomonadati</taxon>
        <taxon>Thermodesulfobacteriota</taxon>
        <taxon>Desulfuromonadia</taxon>
        <taxon>Geobacterales</taxon>
        <taxon>Geobacteraceae</taxon>
        <taxon>Geomesophilobacter</taxon>
    </lineage>
</organism>
<reference evidence="2" key="1">
    <citation type="submission" date="2020-12" db="EMBL/GenBank/DDBJ databases">
        <title>Geomonas sp. Red875, isolated from river sediment.</title>
        <authorList>
            <person name="Xu Z."/>
            <person name="Zhang Z."/>
            <person name="Masuda Y."/>
            <person name="Itoh H."/>
            <person name="Senoo K."/>
        </authorList>
    </citation>
    <scope>NUCLEOTIDE SEQUENCE</scope>
    <source>
        <strain evidence="2">Red875</strain>
    </source>
</reference>
<accession>A0A8J7LXF6</accession>
<dbReference type="InterPro" id="IPR000326">
    <property type="entry name" value="PAP2/HPO"/>
</dbReference>
<evidence type="ECO:0000313" key="2">
    <source>
        <dbReference type="EMBL" id="MBJ6723082.1"/>
    </source>
</evidence>
<gene>
    <name evidence="2" type="ORF">JFN93_00040</name>
</gene>
<dbReference type="Proteomes" id="UP000636888">
    <property type="component" value="Unassembled WGS sequence"/>
</dbReference>
<feature type="domain" description="Phosphatidic acid phosphatase type 2/haloperoxidase" evidence="1">
    <location>
        <begin position="84"/>
        <end position="193"/>
    </location>
</feature>
<evidence type="ECO:0000313" key="3">
    <source>
        <dbReference type="Proteomes" id="UP000636888"/>
    </source>
</evidence>
<dbReference type="PANTHER" id="PTHR14969">
    <property type="entry name" value="SPHINGOSINE-1-PHOSPHATE PHOSPHOHYDROLASE"/>
    <property type="match status" value="1"/>
</dbReference>
<dbReference type="AlphaFoldDB" id="A0A8J7LXF6"/>
<comment type="caution">
    <text evidence="2">The sequence shown here is derived from an EMBL/GenBank/DDBJ whole genome shotgun (WGS) entry which is preliminary data.</text>
</comment>
<evidence type="ECO:0000259" key="1">
    <source>
        <dbReference type="SMART" id="SM00014"/>
    </source>
</evidence>
<dbReference type="PANTHER" id="PTHR14969:SF13">
    <property type="entry name" value="AT30094P"/>
    <property type="match status" value="1"/>
</dbReference>
<dbReference type="Pfam" id="PF01569">
    <property type="entry name" value="PAP2"/>
    <property type="match status" value="1"/>
</dbReference>
<dbReference type="SMART" id="SM00014">
    <property type="entry name" value="acidPPc"/>
    <property type="match status" value="1"/>
</dbReference>
<sequence>MAASPVQTYPVESLLVLGAAGLTFAFDRDIRSDLVSTRGHTLDRATDVGSFVGNPYLHLGVTAVAYGAGALTDSPRVLDLSTKVGEALVLTDGSAFILKEAVGRGRPGTGSTNDRFRPFSFKTDYDSLPSLHTASSFAIAHVLSRETDNLPAQIGYYTAATFVGFSRLYQDKHWASDVILGAALGELAGCAVTSFHGKKVAVAPTVSGGAPGVAVIGQF</sequence>